<accession>A0ABX9AQI6</accession>
<dbReference type="Proteomes" id="UP000825886">
    <property type="component" value="Chromosome"/>
</dbReference>
<evidence type="ECO:0000313" key="1">
    <source>
        <dbReference type="EMBL" id="QZN96291.1"/>
    </source>
</evidence>
<protein>
    <submittedName>
        <fullName evidence="1">Uncharacterized protein</fullName>
    </submittedName>
</protein>
<dbReference type="RefSeq" id="WP_222159344.1">
    <property type="nucleotide sequence ID" value="NZ_CP081864.1"/>
</dbReference>
<proteinExistence type="predicted"/>
<dbReference type="EMBL" id="CP081864">
    <property type="protein sequence ID" value="QZN96291.1"/>
    <property type="molecule type" value="Genomic_DNA"/>
</dbReference>
<sequence length="943" mass="106502">MTTLQRSSLKIPQAVASESMMKAPELSPTGSNALIKNISFIHHSVHTITSQKNHYYTYHNAPDNLNEDVTLVPSTIDKTNTRDYVFLGSCSMPLLSDMGVTLNPDGDLILIKGQCHNLLSGLYIKNSKKNDYTYYTISKNSDSIAFESLYLDAAGELTAKQKNKDNYYSIRFNTNTSVDTEKETIKSVNVTYKKQHTPLPTDLSFQGYDGNTTHFYFKNNNLYLSAYSVGNKKYDYSLMEYKIEVLSNTKYSIASVKRCRNMLQIEAIKRDKVRIFYIDPKNLSNPLLKTEKASHKPPQGLYTLLGGDTHEKYYCGQPFSSTRWGNFSSLPIPIISPITDAIRLALKKNNAKRSKTEKFLKGIKCADPGINVAISVTKDLLKKTEKKEQSDTSLVNTYIKDLKRDLSPLINDLPAFMPGDDTFAKKIVSLLLSLETSDALTLSKENEFSLFFSILQSGIPFHPGWFASFILSITKTHRLILTRSTTGNIKLVFTRKRKIAKTLLLGTGQGFESTLLSQGGVNFFSIMPFEANALLTLHKTKELDFSFELTPSQLESLFDQSFKMNDQKSFFEKNAILVNKKQTSEYNTALSLDIKINELRAMVSVAPTDNVHLNLPRLACGTGVKASVFTYNKRKETRYSDTAQQPTVAKKSTLKLLSGSGNFFAGEKYIIAPHTINDNGPLCYRLALIESGISTNINTKSVFKHAYTQVRTADSTLSMPKRRHHKQIKKVYSMLAAITETGEIIRPMHKIENVKVTRRLHNPVNLSQSNVLARFRSTSSQPTTFKHVFGKEARPQPFADTLRALADRASSKNRNNLNKKLSHSLVAKYDIKSNDKKRLLEFKHALNVLESNPNALNRHQERKTLKELHHQIAKFKHEVTYQLNTVDLYSVGEMVQTTSSLTNVLLNFRQTNVMALKKHLGQLALEYADTPIPTRITGNYRFF</sequence>
<gene>
    <name evidence="1" type="ORF">K6K13_02120</name>
</gene>
<name>A0ABX9AQI6_9ENTR</name>
<reference evidence="1 2" key="1">
    <citation type="submission" date="2021-08" db="EMBL/GenBank/DDBJ databases">
        <title>Culture and genomic analysis of Symbiopectobacterium purcellii sp. nov. gen. nov., isolated from the leafhopper Empoasca decipiens.</title>
        <authorList>
            <person name="Nadal-Jimenez P."/>
            <person name="Siozios S."/>
            <person name="Halliday N."/>
            <person name="Camara M."/>
            <person name="Hurst G.D.D."/>
        </authorList>
    </citation>
    <scope>NUCLEOTIDE SEQUENCE [LARGE SCALE GENOMIC DNA]</scope>
    <source>
        <strain evidence="1 2">SyEd1</strain>
    </source>
</reference>
<organism evidence="1 2">
    <name type="scientific">Symbiopectobacterium purcellii</name>
    <dbReference type="NCBI Taxonomy" id="2871826"/>
    <lineage>
        <taxon>Bacteria</taxon>
        <taxon>Pseudomonadati</taxon>
        <taxon>Pseudomonadota</taxon>
        <taxon>Gammaproteobacteria</taxon>
        <taxon>Enterobacterales</taxon>
        <taxon>Enterobacteriaceae</taxon>
    </lineage>
</organism>
<evidence type="ECO:0000313" key="2">
    <source>
        <dbReference type="Proteomes" id="UP000825886"/>
    </source>
</evidence>
<keyword evidence="2" id="KW-1185">Reference proteome</keyword>